<feature type="transmembrane region" description="Helical" evidence="1">
    <location>
        <begin position="117"/>
        <end position="136"/>
    </location>
</feature>
<dbReference type="Proteomes" id="UP000236724">
    <property type="component" value="Unassembled WGS sequence"/>
</dbReference>
<evidence type="ECO:0000259" key="2">
    <source>
        <dbReference type="Pfam" id="PF00149"/>
    </source>
</evidence>
<sequence length="383" mass="43241">MKPAFLFIFSFVFLVYFFANWYIFSKGLRAIEITNYKTLFTWVFWILVVSFPLGQFLERANPNAFFRLISFAGSHYLVLLLYALIMVAFIDLVRLFDGWINFIPQTIKSGILSGENIFLFVSGISLILIIVGHVNAANPIINKISIEVDKQAGSRNEIKAVLLTDIHMGVIIQNGRIQKMVNSINELNPDIILFGGDLVDHNPVPVIKKQLGEYFKQLNPELGMYAVTGNHEFIGHADVSIDYLSNFGIEYVRDTVINLGGVLNLAGRDDRDKPRFEEGEKRKDLADILNGIDSKLPLILMDHQPVEYDKAESAGVDLMLSGHTHKGQIWPFGYITSAIYENHYGLIKKGNSHFYTSSGYGTWGPPVRIGNRPEIVEITIHLK</sequence>
<evidence type="ECO:0000313" key="3">
    <source>
        <dbReference type="EMBL" id="SEH05237.1"/>
    </source>
</evidence>
<name>A0A1H6F501_9GAMM</name>
<keyword evidence="1" id="KW-0812">Transmembrane</keyword>
<keyword evidence="4" id="KW-1185">Reference proteome</keyword>
<dbReference type="InterPro" id="IPR051158">
    <property type="entry name" value="Metallophosphoesterase_sf"/>
</dbReference>
<dbReference type="SUPFAM" id="SSF56300">
    <property type="entry name" value="Metallo-dependent phosphatases"/>
    <property type="match status" value="1"/>
</dbReference>
<dbReference type="EMBL" id="FMSV02000176">
    <property type="protein sequence ID" value="SEH05237.1"/>
    <property type="molecule type" value="Genomic_DNA"/>
</dbReference>
<dbReference type="GO" id="GO:0016787">
    <property type="term" value="F:hydrolase activity"/>
    <property type="evidence" value="ECO:0007669"/>
    <property type="project" value="UniProtKB-KW"/>
</dbReference>
<feature type="transmembrane region" description="Helical" evidence="1">
    <location>
        <begin position="36"/>
        <end position="56"/>
    </location>
</feature>
<dbReference type="AlphaFoldDB" id="A0A1H6F501"/>
<evidence type="ECO:0000256" key="1">
    <source>
        <dbReference type="SAM" id="Phobius"/>
    </source>
</evidence>
<reference evidence="3 4" key="1">
    <citation type="submission" date="2016-10" db="EMBL/GenBank/DDBJ databases">
        <authorList>
            <person name="de Groot N.N."/>
        </authorList>
    </citation>
    <scope>NUCLEOTIDE SEQUENCE [LARGE SCALE GENOMIC DNA]</scope>
    <source>
        <strain evidence="3">MBHS1</strain>
    </source>
</reference>
<protein>
    <submittedName>
        <fullName evidence="3">Putative metallophosphoesterase</fullName>
        <ecNumber evidence="3">3.1.-.-</ecNumber>
    </submittedName>
</protein>
<dbReference type="RefSeq" id="WP_146066546.1">
    <property type="nucleotide sequence ID" value="NZ_FMSV02000176.1"/>
</dbReference>
<keyword evidence="1" id="KW-0472">Membrane</keyword>
<proteinExistence type="predicted"/>
<dbReference type="Pfam" id="PF00149">
    <property type="entry name" value="Metallophos"/>
    <property type="match status" value="1"/>
</dbReference>
<gene>
    <name evidence="3" type="ORF">MBHS_01090</name>
</gene>
<organism evidence="3 4">
    <name type="scientific">Candidatus Venteria ishoeyi</name>
    <dbReference type="NCBI Taxonomy" id="1899563"/>
    <lineage>
        <taxon>Bacteria</taxon>
        <taxon>Pseudomonadati</taxon>
        <taxon>Pseudomonadota</taxon>
        <taxon>Gammaproteobacteria</taxon>
        <taxon>Thiotrichales</taxon>
        <taxon>Thiotrichaceae</taxon>
        <taxon>Venteria</taxon>
    </lineage>
</organism>
<dbReference type="EC" id="3.1.-.-" evidence="3"/>
<dbReference type="OrthoDB" id="9780884at2"/>
<accession>A0A1H6F501</accession>
<dbReference type="Gene3D" id="3.60.21.10">
    <property type="match status" value="1"/>
</dbReference>
<feature type="domain" description="Calcineurin-like phosphoesterase" evidence="2">
    <location>
        <begin position="160"/>
        <end position="326"/>
    </location>
</feature>
<keyword evidence="1" id="KW-1133">Transmembrane helix</keyword>
<feature type="transmembrane region" description="Helical" evidence="1">
    <location>
        <begin position="6"/>
        <end position="24"/>
    </location>
</feature>
<dbReference type="InterPro" id="IPR004843">
    <property type="entry name" value="Calcineurin-like_PHP"/>
</dbReference>
<keyword evidence="3" id="KW-0378">Hydrolase</keyword>
<dbReference type="InterPro" id="IPR029052">
    <property type="entry name" value="Metallo-depent_PP-like"/>
</dbReference>
<evidence type="ECO:0000313" key="4">
    <source>
        <dbReference type="Proteomes" id="UP000236724"/>
    </source>
</evidence>
<dbReference type="PANTHER" id="PTHR31302">
    <property type="entry name" value="TRANSMEMBRANE PROTEIN WITH METALLOPHOSPHOESTERASE DOMAIN-RELATED"/>
    <property type="match status" value="1"/>
</dbReference>
<dbReference type="PANTHER" id="PTHR31302:SF0">
    <property type="entry name" value="TRANSMEMBRANE PROTEIN WITH METALLOPHOSPHOESTERASE DOMAIN"/>
    <property type="match status" value="1"/>
</dbReference>
<feature type="transmembrane region" description="Helical" evidence="1">
    <location>
        <begin position="76"/>
        <end position="96"/>
    </location>
</feature>
<dbReference type="CDD" id="cd07385">
    <property type="entry name" value="MPP_YkuE_C"/>
    <property type="match status" value="1"/>
</dbReference>